<dbReference type="AlphaFoldDB" id="A0A3R7XPX3"/>
<evidence type="ECO:0000313" key="2">
    <source>
        <dbReference type="Proteomes" id="UP000284702"/>
    </source>
</evidence>
<keyword evidence="2" id="KW-1185">Reference proteome</keyword>
<sequence>MGDADKAQHLGMTTAVDQQLSEIEYLMCFYRVIKKCYEKDADCELTNEEWRDVSFYIYLLHMSASHVDMGDLMEALKYRTDLKRLQATITYAGLDINFFHAEYESVMDFLIFLNMNLCLENFAVSDQVFVDICTICITQYGETIEVYDSTSRLIDKVIQVAGDNGFLIMTNFTSPEFEVLWNVVQVPLTSRWTD</sequence>
<organism evidence="1 2">
    <name type="scientific">Aphanomyces astaci</name>
    <name type="common">Crayfish plague agent</name>
    <dbReference type="NCBI Taxonomy" id="112090"/>
    <lineage>
        <taxon>Eukaryota</taxon>
        <taxon>Sar</taxon>
        <taxon>Stramenopiles</taxon>
        <taxon>Oomycota</taxon>
        <taxon>Saprolegniomycetes</taxon>
        <taxon>Saprolegniales</taxon>
        <taxon>Verrucalvaceae</taxon>
        <taxon>Aphanomyces</taxon>
    </lineage>
</organism>
<accession>A0A3R7XPX3</accession>
<dbReference type="EMBL" id="MZMZ02004071">
    <property type="protein sequence ID" value="RQM20028.1"/>
    <property type="molecule type" value="Genomic_DNA"/>
</dbReference>
<name>A0A3R7XPX3_APHAT</name>
<gene>
    <name evidence="1" type="ORF">B5M09_008255</name>
</gene>
<dbReference type="VEuPathDB" id="FungiDB:H257_01997"/>
<evidence type="ECO:0000313" key="1">
    <source>
        <dbReference type="EMBL" id="RQM20028.1"/>
    </source>
</evidence>
<comment type="caution">
    <text evidence="1">The sequence shown here is derived from an EMBL/GenBank/DDBJ whole genome shotgun (WGS) entry which is preliminary data.</text>
</comment>
<dbReference type="VEuPathDB" id="FungiDB:H257_01996"/>
<dbReference type="Proteomes" id="UP000284702">
    <property type="component" value="Unassembled WGS sequence"/>
</dbReference>
<reference evidence="1" key="1">
    <citation type="submission" date="2018-07" db="EMBL/GenBank/DDBJ databases">
        <title>Annotation of Aphanomyces astaci genome assembly.</title>
        <authorList>
            <person name="Studholme D.J."/>
        </authorList>
    </citation>
    <scope>NUCLEOTIDE SEQUENCE [LARGE SCALE GENOMIC DNA]</scope>
    <source>
        <strain evidence="1">Pc</strain>
    </source>
</reference>
<proteinExistence type="predicted"/>
<protein>
    <submittedName>
        <fullName evidence="1">Uncharacterized protein</fullName>
    </submittedName>
</protein>